<evidence type="ECO:0000256" key="6">
    <source>
        <dbReference type="ARBA" id="ARBA00023204"/>
    </source>
</evidence>
<evidence type="ECO:0000256" key="8">
    <source>
        <dbReference type="HAMAP-Rule" id="MF_00201"/>
    </source>
</evidence>
<dbReference type="GO" id="GO:0006310">
    <property type="term" value="P:DNA recombination"/>
    <property type="evidence" value="ECO:0007669"/>
    <property type="project" value="UniProtKB-UniRule"/>
</dbReference>
<dbReference type="GO" id="GO:0043590">
    <property type="term" value="C:bacterial nucleoid"/>
    <property type="evidence" value="ECO:0007669"/>
    <property type="project" value="TreeGrafter"/>
</dbReference>
<proteinExistence type="inferred from homology"/>
<dbReference type="Gene3D" id="2.40.50.140">
    <property type="entry name" value="Nucleic acid-binding proteins"/>
    <property type="match status" value="1"/>
</dbReference>
<dbReference type="GO" id="GO:0006302">
    <property type="term" value="P:double-strand break repair"/>
    <property type="evidence" value="ECO:0007669"/>
    <property type="project" value="TreeGrafter"/>
</dbReference>
<dbReference type="HAMAP" id="MF_00201">
    <property type="entry name" value="RecO"/>
    <property type="match status" value="1"/>
</dbReference>
<dbReference type="NCBIfam" id="TIGR00613">
    <property type="entry name" value="reco"/>
    <property type="match status" value="1"/>
</dbReference>
<dbReference type="InterPro" id="IPR003717">
    <property type="entry name" value="RecO"/>
</dbReference>
<organism evidence="10">
    <name type="scientific">Thiolapillus brandeum</name>
    <dbReference type="NCBI Taxonomy" id="1076588"/>
    <lineage>
        <taxon>Bacteria</taxon>
        <taxon>Pseudomonadati</taxon>
        <taxon>Pseudomonadota</taxon>
        <taxon>Gammaproteobacteria</taxon>
        <taxon>Chromatiales</taxon>
        <taxon>Sedimenticolaceae</taxon>
        <taxon>Thiolapillus</taxon>
    </lineage>
</organism>
<dbReference type="SUPFAM" id="SSF50249">
    <property type="entry name" value="Nucleic acid-binding proteins"/>
    <property type="match status" value="1"/>
</dbReference>
<reference evidence="10" key="1">
    <citation type="journal article" date="2020" name="mSystems">
        <title>Genome- and Community-Level Interaction Insights into Carbon Utilization and Element Cycling Functions of Hydrothermarchaeota in Hydrothermal Sediment.</title>
        <authorList>
            <person name="Zhou Z."/>
            <person name="Liu Y."/>
            <person name="Xu W."/>
            <person name="Pan J."/>
            <person name="Luo Z.H."/>
            <person name="Li M."/>
        </authorList>
    </citation>
    <scope>NUCLEOTIDE SEQUENCE [LARGE SCALE GENOMIC DNA]</scope>
    <source>
        <strain evidence="10">HyVt-26</strain>
    </source>
</reference>
<dbReference type="Proteomes" id="UP000885822">
    <property type="component" value="Unassembled WGS sequence"/>
</dbReference>
<dbReference type="InterPro" id="IPR037278">
    <property type="entry name" value="ARFGAP/RecO"/>
</dbReference>
<evidence type="ECO:0000256" key="1">
    <source>
        <dbReference type="ARBA" id="ARBA00003065"/>
    </source>
</evidence>
<dbReference type="InterPro" id="IPR022572">
    <property type="entry name" value="DNA_rep/recomb_RecO_N"/>
</dbReference>
<dbReference type="Gene3D" id="1.20.1440.120">
    <property type="entry name" value="Recombination protein O, C-terminal domain"/>
    <property type="match status" value="1"/>
</dbReference>
<keyword evidence="4 8" id="KW-0227">DNA damage</keyword>
<accession>A0A831JS36</accession>
<evidence type="ECO:0000256" key="7">
    <source>
        <dbReference type="ARBA" id="ARBA00033409"/>
    </source>
</evidence>
<evidence type="ECO:0000259" key="9">
    <source>
        <dbReference type="Pfam" id="PF11967"/>
    </source>
</evidence>
<dbReference type="PANTHER" id="PTHR33991">
    <property type="entry name" value="DNA REPAIR PROTEIN RECO"/>
    <property type="match status" value="1"/>
</dbReference>
<dbReference type="Pfam" id="PF02565">
    <property type="entry name" value="RecO_C"/>
    <property type="match status" value="1"/>
</dbReference>
<keyword evidence="6 8" id="KW-0234">DNA repair</keyword>
<comment type="caution">
    <text evidence="10">The sequence shown here is derived from an EMBL/GenBank/DDBJ whole genome shotgun (WGS) entry which is preliminary data.</text>
</comment>
<protein>
    <recommendedName>
        <fullName evidence="3 8">DNA repair protein RecO</fullName>
    </recommendedName>
    <alternativeName>
        <fullName evidence="7 8">Recombination protein O</fullName>
    </alternativeName>
</protein>
<comment type="function">
    <text evidence="1 8">Involved in DNA repair and RecF pathway recombination.</text>
</comment>
<name>A0A831JS36_9GAMM</name>
<dbReference type="PANTHER" id="PTHR33991:SF1">
    <property type="entry name" value="DNA REPAIR PROTEIN RECO"/>
    <property type="match status" value="1"/>
</dbReference>
<dbReference type="EMBL" id="DRCV01000209">
    <property type="protein sequence ID" value="HDK38307.1"/>
    <property type="molecule type" value="Genomic_DNA"/>
</dbReference>
<dbReference type="InterPro" id="IPR012340">
    <property type="entry name" value="NA-bd_OB-fold"/>
</dbReference>
<evidence type="ECO:0000256" key="4">
    <source>
        <dbReference type="ARBA" id="ARBA00022763"/>
    </source>
</evidence>
<feature type="domain" description="DNA replication/recombination mediator RecO N-terminal" evidence="9">
    <location>
        <begin position="5"/>
        <end position="77"/>
    </location>
</feature>
<evidence type="ECO:0000256" key="3">
    <source>
        <dbReference type="ARBA" id="ARBA00021310"/>
    </source>
</evidence>
<sequence length="233" mass="26811">MVPEALTPAFVLHSRKYGEAHLLVDMFTFTAGRMPLMVRGAASVKSKRRGVLQPFNPLLIAWSGRGSIFNLKQVEQRSYYSLPQGKALYSGFYLNELLIRLVDQHQPVPELFLSYDKTIADLSSRDHLDLSLRHFELELLQSLGYGVDLLYEGHSDTAICADICYNYEPEIGFKRTQVGETYLVKGDTLIALSRRQALDLRQYREARELMRHILHFYLGDKPLKSREFFSIFS</sequence>
<dbReference type="AlphaFoldDB" id="A0A831JS36"/>
<dbReference type="Pfam" id="PF11967">
    <property type="entry name" value="RecO_N"/>
    <property type="match status" value="1"/>
</dbReference>
<gene>
    <name evidence="8 10" type="primary">recO</name>
    <name evidence="10" type="ORF">ENG92_04755</name>
</gene>
<dbReference type="SUPFAM" id="SSF57863">
    <property type="entry name" value="ArfGap/RecO-like zinc finger"/>
    <property type="match status" value="1"/>
</dbReference>
<keyword evidence="5 8" id="KW-0233">DNA recombination</keyword>
<comment type="similarity">
    <text evidence="2 8">Belongs to the RecO family.</text>
</comment>
<evidence type="ECO:0000313" key="10">
    <source>
        <dbReference type="EMBL" id="HDK38307.1"/>
    </source>
</evidence>
<evidence type="ECO:0000256" key="2">
    <source>
        <dbReference type="ARBA" id="ARBA00007452"/>
    </source>
</evidence>
<evidence type="ECO:0000256" key="5">
    <source>
        <dbReference type="ARBA" id="ARBA00023172"/>
    </source>
</evidence>
<dbReference type="InterPro" id="IPR042242">
    <property type="entry name" value="RecO_C"/>
</dbReference>